<evidence type="ECO:0000313" key="1">
    <source>
        <dbReference type="Proteomes" id="UP000887574"/>
    </source>
</evidence>
<organism evidence="1 2">
    <name type="scientific">Ditylenchus dipsaci</name>
    <dbReference type="NCBI Taxonomy" id="166011"/>
    <lineage>
        <taxon>Eukaryota</taxon>
        <taxon>Metazoa</taxon>
        <taxon>Ecdysozoa</taxon>
        <taxon>Nematoda</taxon>
        <taxon>Chromadorea</taxon>
        <taxon>Rhabditida</taxon>
        <taxon>Tylenchina</taxon>
        <taxon>Tylenchomorpha</taxon>
        <taxon>Sphaerularioidea</taxon>
        <taxon>Anguinidae</taxon>
        <taxon>Anguininae</taxon>
        <taxon>Ditylenchus</taxon>
    </lineage>
</organism>
<dbReference type="WBParaSite" id="jg10582">
    <property type="protein sequence ID" value="jg10582"/>
    <property type="gene ID" value="jg10582"/>
</dbReference>
<evidence type="ECO:0000313" key="2">
    <source>
        <dbReference type="WBParaSite" id="jg10582"/>
    </source>
</evidence>
<proteinExistence type="predicted"/>
<accession>A0A915CNY5</accession>
<dbReference type="Proteomes" id="UP000887574">
    <property type="component" value="Unplaced"/>
</dbReference>
<reference evidence="2" key="1">
    <citation type="submission" date="2022-11" db="UniProtKB">
        <authorList>
            <consortium name="WormBaseParasite"/>
        </authorList>
    </citation>
    <scope>IDENTIFICATION</scope>
</reference>
<dbReference type="AlphaFoldDB" id="A0A915CNY5"/>
<name>A0A915CNY5_9BILA</name>
<sequence length="142" mass="16740">MVQQQKKTKILERKQDARENACYMRQHKKQATFSTQVAVSTLHKPSSNISRLKYQKLKQPKCVIHGTIHRILFFAYLCNTNFDEVAHFRYFLPNDPILKPMQQGSKEHEKHYLIPKSLNGLPLRNGCRTQFSLQTTFLPYVY</sequence>
<protein>
    <submittedName>
        <fullName evidence="2">Uncharacterized protein</fullName>
    </submittedName>
</protein>
<keyword evidence="1" id="KW-1185">Reference proteome</keyword>